<name>A0AB37UGL3_9CYAN</name>
<gene>
    <name evidence="2" type="ORF">DSM107010_42350</name>
</gene>
<evidence type="ECO:0000313" key="2">
    <source>
        <dbReference type="EMBL" id="RUT10446.1"/>
    </source>
</evidence>
<comment type="caution">
    <text evidence="2">The sequence shown here is derived from an EMBL/GenBank/DDBJ whole genome shotgun (WGS) entry which is preliminary data.</text>
</comment>
<dbReference type="Pfam" id="PF10047">
    <property type="entry name" value="DUF2281"/>
    <property type="match status" value="1"/>
</dbReference>
<keyword evidence="3" id="KW-1185">Reference proteome</keyword>
<dbReference type="RefSeq" id="WP_015153180.1">
    <property type="nucleotide sequence ID" value="NZ_JAVKZF010000002.1"/>
</dbReference>
<evidence type="ECO:0000259" key="1">
    <source>
        <dbReference type="Pfam" id="PF10047"/>
    </source>
</evidence>
<reference evidence="2 3" key="1">
    <citation type="journal article" date="2019" name="Genome Biol. Evol.">
        <title>Day and night: Metabolic profiles and evolutionary relationships of six axenic non-marine cyanobacteria.</title>
        <authorList>
            <person name="Will S.E."/>
            <person name="Henke P."/>
            <person name="Boedeker C."/>
            <person name="Huang S."/>
            <person name="Brinkmann H."/>
            <person name="Rohde M."/>
            <person name="Jarek M."/>
            <person name="Friedl T."/>
            <person name="Seufert S."/>
            <person name="Schumacher M."/>
            <person name="Overmann J."/>
            <person name="Neumann-Schaal M."/>
            <person name="Petersen J."/>
        </authorList>
    </citation>
    <scope>NUCLEOTIDE SEQUENCE [LARGE SCALE GENOMIC DNA]</scope>
    <source>
        <strain evidence="2 3">SAG 39.79</strain>
    </source>
</reference>
<dbReference type="InterPro" id="IPR018739">
    <property type="entry name" value="DUF2281"/>
</dbReference>
<organism evidence="2 3">
    <name type="scientific">Chroococcidiopsis cubana SAG 39.79</name>
    <dbReference type="NCBI Taxonomy" id="388085"/>
    <lineage>
        <taxon>Bacteria</taxon>
        <taxon>Bacillati</taxon>
        <taxon>Cyanobacteriota</taxon>
        <taxon>Cyanophyceae</taxon>
        <taxon>Chroococcidiopsidales</taxon>
        <taxon>Chroococcidiopsidaceae</taxon>
        <taxon>Chroococcidiopsis</taxon>
    </lineage>
</organism>
<dbReference type="EMBL" id="RSCK01000042">
    <property type="protein sequence ID" value="RUT10446.1"/>
    <property type="molecule type" value="Genomic_DNA"/>
</dbReference>
<protein>
    <recommendedName>
        <fullName evidence="1">DUF2281 domain-containing protein</fullName>
    </recommendedName>
</protein>
<dbReference type="AlphaFoldDB" id="A0AB37UGL3"/>
<feature type="domain" description="DUF2281" evidence="1">
    <location>
        <begin position="7"/>
        <end position="40"/>
    </location>
</feature>
<accession>A0AB37UGL3</accession>
<evidence type="ECO:0000313" key="3">
    <source>
        <dbReference type="Proteomes" id="UP000282574"/>
    </source>
</evidence>
<sequence>MNTEQLLLEKWRLLPPERQQEVIDFVEFLELKKATTSRQAAEPKSKSTLGERLQQIREEIVASGEPLLDWEGVEREKAERRGGYQEDVE</sequence>
<proteinExistence type="predicted"/>
<dbReference type="Proteomes" id="UP000282574">
    <property type="component" value="Unassembled WGS sequence"/>
</dbReference>